<accession>A0ABT7VU98</accession>
<evidence type="ECO:0000313" key="1">
    <source>
        <dbReference type="EMBL" id="MDM8563123.1"/>
    </source>
</evidence>
<name>A0ABT7VU98_9GAMM</name>
<protein>
    <submittedName>
        <fullName evidence="1">Uncharacterized protein</fullName>
    </submittedName>
</protein>
<sequence length="72" mass="8507">EHDSLSGFEGWIRTTWLPYTERISPEKRDKFIRAISKDYIKQQPIDSRGQIHVAMVRIEIEAEKHAYSCSEK</sequence>
<dbReference type="Proteomes" id="UP001171945">
    <property type="component" value="Unassembled WGS sequence"/>
</dbReference>
<dbReference type="Gene3D" id="3.40.50.150">
    <property type="entry name" value="Vaccinia Virus protein VP39"/>
    <property type="match status" value="1"/>
</dbReference>
<keyword evidence="2" id="KW-1185">Reference proteome</keyword>
<dbReference type="EMBL" id="JAUCGM010000461">
    <property type="protein sequence ID" value="MDM8563123.1"/>
    <property type="molecule type" value="Genomic_DNA"/>
</dbReference>
<organism evidence="1 2">
    <name type="scientific">Candidatus Marithioploca araucensis</name>
    <dbReference type="NCBI Taxonomy" id="70273"/>
    <lineage>
        <taxon>Bacteria</taxon>
        <taxon>Pseudomonadati</taxon>
        <taxon>Pseudomonadota</taxon>
        <taxon>Gammaproteobacteria</taxon>
        <taxon>Thiotrichales</taxon>
        <taxon>Thiotrichaceae</taxon>
        <taxon>Candidatus Marithioploca</taxon>
    </lineage>
</organism>
<gene>
    <name evidence="1" type="ORF">QUF54_07200</name>
</gene>
<feature type="non-terminal residue" evidence="1">
    <location>
        <position position="1"/>
    </location>
</feature>
<dbReference type="InterPro" id="IPR029063">
    <property type="entry name" value="SAM-dependent_MTases_sf"/>
</dbReference>
<dbReference type="Gene3D" id="1.10.150.290">
    <property type="entry name" value="S-adenosyl-L-methionine-dependent methyltransferases"/>
    <property type="match status" value="1"/>
</dbReference>
<dbReference type="InterPro" id="IPR023149">
    <property type="entry name" value="Trans_acon_MeTrfase_C"/>
</dbReference>
<reference evidence="1" key="1">
    <citation type="submission" date="2023-06" db="EMBL/GenBank/DDBJ databases">
        <title>Uncultivated large filamentous bacteria from sulfidic sediments reveal new species and different genomic features in energy metabolism and defense.</title>
        <authorList>
            <person name="Fonseca A."/>
        </authorList>
    </citation>
    <scope>NUCLEOTIDE SEQUENCE</scope>
    <source>
        <strain evidence="1">HSG4</strain>
    </source>
</reference>
<proteinExistence type="predicted"/>
<comment type="caution">
    <text evidence="1">The sequence shown here is derived from an EMBL/GenBank/DDBJ whole genome shotgun (WGS) entry which is preliminary data.</text>
</comment>
<evidence type="ECO:0000313" key="2">
    <source>
        <dbReference type="Proteomes" id="UP001171945"/>
    </source>
</evidence>